<comment type="caution">
    <text evidence="2">The sequence shown here is derived from an EMBL/GenBank/DDBJ whole genome shotgun (WGS) entry which is preliminary data.</text>
</comment>
<proteinExistence type="predicted"/>
<dbReference type="Gene3D" id="3.40.30.10">
    <property type="entry name" value="Glutaredoxin"/>
    <property type="match status" value="1"/>
</dbReference>
<dbReference type="InterPro" id="IPR036249">
    <property type="entry name" value="Thioredoxin-like_sf"/>
</dbReference>
<dbReference type="EMBL" id="JAUHPW010000002">
    <property type="protein sequence ID" value="MDN4474821.1"/>
    <property type="molecule type" value="Genomic_DNA"/>
</dbReference>
<accession>A0ABT8G6P9</accession>
<reference evidence="2" key="1">
    <citation type="submission" date="2023-06" db="EMBL/GenBank/DDBJ databases">
        <title>Sysu t00192.</title>
        <authorList>
            <person name="Gao L."/>
            <person name="Fang B.-Z."/>
            <person name="Li W.-J."/>
        </authorList>
    </citation>
    <scope>NUCLEOTIDE SEQUENCE</scope>
    <source>
        <strain evidence="2">SYSU T00192</strain>
    </source>
</reference>
<dbReference type="Gene3D" id="1.25.40.10">
    <property type="entry name" value="Tetratricopeptide repeat domain"/>
    <property type="match status" value="1"/>
</dbReference>
<name>A0ABT8G6P9_9MICO</name>
<gene>
    <name evidence="2" type="ORF">QQX09_03005</name>
</gene>
<dbReference type="Pfam" id="PF00085">
    <property type="entry name" value="Thioredoxin"/>
    <property type="match status" value="1"/>
</dbReference>
<keyword evidence="3" id="KW-1185">Reference proteome</keyword>
<dbReference type="SUPFAM" id="SSF52833">
    <property type="entry name" value="Thioredoxin-like"/>
    <property type="match status" value="1"/>
</dbReference>
<dbReference type="Proteomes" id="UP001172728">
    <property type="component" value="Unassembled WGS sequence"/>
</dbReference>
<sequence>MTDTPAALRGAVDLGALAARSRRADSGLATIDEAAFQELAQQSLQRPVVIAFVSASSPQSEELAREVEEVAASVGVNAAACDVDAQPAIAQAFQIRGVPAAVALIGGRPAPLFQGAATREQLVEVLGQVVEAARQMGAAAGMPAGEAVQEDAPEPLPPLHQEAHDAIDRGDLDAAEAAFDKALRENPKDADARAGRAQVRLMSRSRTADLGAVRKAAADAPDDIDAQMAVADMDVLGGQLDDAYGRLVDLVRTTAGDDRERVRARLLELFEVVDPADQRVLRARQALASALY</sequence>
<dbReference type="InterPro" id="IPR013766">
    <property type="entry name" value="Thioredoxin_domain"/>
</dbReference>
<protein>
    <submittedName>
        <fullName evidence="2">Tetratricopeptide repeat protein</fullName>
    </submittedName>
</protein>
<dbReference type="SUPFAM" id="SSF48452">
    <property type="entry name" value="TPR-like"/>
    <property type="match status" value="1"/>
</dbReference>
<evidence type="ECO:0000259" key="1">
    <source>
        <dbReference type="Pfam" id="PF00085"/>
    </source>
</evidence>
<feature type="domain" description="Thioredoxin" evidence="1">
    <location>
        <begin position="30"/>
        <end position="126"/>
    </location>
</feature>
<dbReference type="Pfam" id="PF14561">
    <property type="entry name" value="TPR_20"/>
    <property type="match status" value="1"/>
</dbReference>
<dbReference type="RefSeq" id="WP_301131233.1">
    <property type="nucleotide sequence ID" value="NZ_JAUHPW010000002.1"/>
</dbReference>
<evidence type="ECO:0000313" key="3">
    <source>
        <dbReference type="Proteomes" id="UP001172728"/>
    </source>
</evidence>
<organism evidence="2 3">
    <name type="scientific">Demequina litoralis</name>
    <dbReference type="NCBI Taxonomy" id="3051660"/>
    <lineage>
        <taxon>Bacteria</taxon>
        <taxon>Bacillati</taxon>
        <taxon>Actinomycetota</taxon>
        <taxon>Actinomycetes</taxon>
        <taxon>Micrococcales</taxon>
        <taxon>Demequinaceae</taxon>
        <taxon>Demequina</taxon>
    </lineage>
</organism>
<evidence type="ECO:0000313" key="2">
    <source>
        <dbReference type="EMBL" id="MDN4474821.1"/>
    </source>
</evidence>
<dbReference type="InterPro" id="IPR011990">
    <property type="entry name" value="TPR-like_helical_dom_sf"/>
</dbReference>